<feature type="transmembrane region" description="Helical" evidence="1">
    <location>
        <begin position="7"/>
        <end position="26"/>
    </location>
</feature>
<dbReference type="KEGG" id="ave:Arcve_0167"/>
<dbReference type="Pfam" id="PF04367">
    <property type="entry name" value="DUF502"/>
    <property type="match status" value="1"/>
</dbReference>
<evidence type="ECO:0000256" key="1">
    <source>
        <dbReference type="SAM" id="Phobius"/>
    </source>
</evidence>
<reference evidence="2 3" key="1">
    <citation type="submission" date="2011-03" db="EMBL/GenBank/DDBJ databases">
        <title>The complete genome of Archaeoglobus veneficus SNP6.</title>
        <authorList>
            <consortium name="US DOE Joint Genome Institute (JGI-PGF)"/>
            <person name="Lucas S."/>
            <person name="Copeland A."/>
            <person name="Lapidus A."/>
            <person name="Bruce D."/>
            <person name="Goodwin L."/>
            <person name="Pitluck S."/>
            <person name="Kyrpides N."/>
            <person name="Mavromatis K."/>
            <person name="Pagani I."/>
            <person name="Ivanova N."/>
            <person name="Mikhailova N."/>
            <person name="Lu M."/>
            <person name="Detter J.C."/>
            <person name="Tapia R."/>
            <person name="Han C."/>
            <person name="Land M."/>
            <person name="Hauser L."/>
            <person name="Markowitz V."/>
            <person name="Cheng J.-F."/>
            <person name="Hugenholtz P."/>
            <person name="Woyke T."/>
            <person name="Wu D."/>
            <person name="Spring S."/>
            <person name="Brambilla E."/>
            <person name="Klenk H.-P."/>
            <person name="Eisen J.A."/>
        </authorList>
    </citation>
    <scope>NUCLEOTIDE SEQUENCE [LARGE SCALE GENOMIC DNA]</scope>
    <source>
        <strain evidence="3">SNP6</strain>
    </source>
</reference>
<dbReference type="Proteomes" id="UP000008136">
    <property type="component" value="Chromosome"/>
</dbReference>
<keyword evidence="1" id="KW-0812">Transmembrane</keyword>
<dbReference type="eggNOG" id="arCOG04755">
    <property type="taxonomic scope" value="Archaea"/>
</dbReference>
<organism evidence="2 3">
    <name type="scientific">Archaeoglobus veneficus (strain DSM 11195 / SNP6)</name>
    <dbReference type="NCBI Taxonomy" id="693661"/>
    <lineage>
        <taxon>Archaea</taxon>
        <taxon>Methanobacteriati</taxon>
        <taxon>Methanobacteriota</taxon>
        <taxon>Archaeoglobi</taxon>
        <taxon>Archaeoglobales</taxon>
        <taxon>Archaeoglobaceae</taxon>
        <taxon>Archaeoglobus</taxon>
    </lineage>
</organism>
<evidence type="ECO:0000313" key="3">
    <source>
        <dbReference type="Proteomes" id="UP000008136"/>
    </source>
</evidence>
<dbReference type="InterPro" id="IPR007462">
    <property type="entry name" value="COV1-like"/>
</dbReference>
<gene>
    <name evidence="2" type="ordered locus">Arcve_0167</name>
</gene>
<keyword evidence="1" id="KW-0472">Membrane</keyword>
<keyword evidence="3" id="KW-1185">Reference proteome</keyword>
<name>F2KNA5_ARCVS</name>
<dbReference type="EMBL" id="CP002588">
    <property type="protein sequence ID" value="AEA46206.1"/>
    <property type="molecule type" value="Genomic_DNA"/>
</dbReference>
<feature type="transmembrane region" description="Helical" evidence="1">
    <location>
        <begin position="46"/>
        <end position="66"/>
    </location>
</feature>
<dbReference type="OrthoDB" id="51558at2157"/>
<keyword evidence="1" id="KW-1133">Transmembrane helix</keyword>
<dbReference type="PANTHER" id="PTHR31876">
    <property type="entry name" value="COV-LIKE PROTEIN 1"/>
    <property type="match status" value="1"/>
</dbReference>
<proteinExistence type="predicted"/>
<evidence type="ECO:0008006" key="4">
    <source>
        <dbReference type="Google" id="ProtNLM"/>
    </source>
</evidence>
<dbReference type="HOGENOM" id="CLU_068050_2_0_2"/>
<sequence length="191" mass="21014">MSELRNTFLAGLLILIPLLATVYVVYWTFTFVDNLLKPALLKIIGFYFPGLSWIALVALIFALGALGRFAIGNKVIEATENFLRKIPVVRTIYSAAKEASKAILVSETERIKGVVLVEYPRKGIYAIGFTTGTRMDEAIEKTGKKLVNVFIPTSPNPTSGLVVLVPEEELIYLDMSVEDALRVVISGGFTK</sequence>
<dbReference type="GeneID" id="10393259"/>
<dbReference type="AlphaFoldDB" id="F2KNA5"/>
<evidence type="ECO:0000313" key="2">
    <source>
        <dbReference type="EMBL" id="AEA46206.1"/>
    </source>
</evidence>
<accession>F2KNA5</accession>
<protein>
    <recommendedName>
        <fullName evidence="4">DUF502 domain-containing protein</fullName>
    </recommendedName>
</protein>
<dbReference type="RefSeq" id="WP_013682882.1">
    <property type="nucleotide sequence ID" value="NC_015320.1"/>
</dbReference>
<dbReference type="PANTHER" id="PTHR31876:SF26">
    <property type="entry name" value="PROTEIN LIKE COV 2"/>
    <property type="match status" value="1"/>
</dbReference>